<dbReference type="Proteomes" id="UP000653275">
    <property type="component" value="Unassembled WGS sequence"/>
</dbReference>
<protein>
    <submittedName>
        <fullName evidence="1">Uncharacterized protein</fullName>
    </submittedName>
</protein>
<name>A0AAP2AJ44_LELAM</name>
<dbReference type="AlphaFoldDB" id="A0AAP2AJ44"/>
<dbReference type="EMBL" id="JAENMS010000019">
    <property type="protein sequence ID" value="MBL5937086.1"/>
    <property type="molecule type" value="Genomic_DNA"/>
</dbReference>
<accession>A0AAP2AJ44</accession>
<comment type="caution">
    <text evidence="1">The sequence shown here is derived from an EMBL/GenBank/DDBJ whole genome shotgun (WGS) entry which is preliminary data.</text>
</comment>
<sequence length="103" mass="12144">MNFEQHYEELTSEITLGGITPDGNSMPMNKMFLGKKFHKIIKNSNHQIDSYMNVIFEKKQNFKDCEVLQWEFQGEVLPVFVIEYKKLFVKGKHFHVYAVGIIE</sequence>
<evidence type="ECO:0000313" key="1">
    <source>
        <dbReference type="EMBL" id="MBL5937086.1"/>
    </source>
</evidence>
<proteinExistence type="predicted"/>
<gene>
    <name evidence="1" type="ORF">I7V27_21955</name>
</gene>
<dbReference type="RefSeq" id="WP_202666536.1">
    <property type="nucleotide sequence ID" value="NZ_JAENMR010000019.1"/>
</dbReference>
<reference evidence="1" key="1">
    <citation type="submission" date="2020-12" db="EMBL/GenBank/DDBJ databases">
        <title>Draft genome sequence of Enterobacter spp., Lelliottia spp. and Serratia spp. isolated from drinking water reservoirs and lakes.</title>
        <authorList>
            <person name="Reitter C."/>
            <person name="Neuhaus K."/>
            <person name="Huegler M."/>
        </authorList>
    </citation>
    <scope>NUCLEOTIDE SEQUENCE</scope>
    <source>
        <strain evidence="1">TZW15</strain>
    </source>
</reference>
<organism evidence="1 2">
    <name type="scientific">Lelliottia amnigena</name>
    <name type="common">Enterobacter amnigenus</name>
    <dbReference type="NCBI Taxonomy" id="61646"/>
    <lineage>
        <taxon>Bacteria</taxon>
        <taxon>Pseudomonadati</taxon>
        <taxon>Pseudomonadota</taxon>
        <taxon>Gammaproteobacteria</taxon>
        <taxon>Enterobacterales</taxon>
        <taxon>Enterobacteriaceae</taxon>
        <taxon>Lelliottia</taxon>
    </lineage>
</organism>
<evidence type="ECO:0000313" key="2">
    <source>
        <dbReference type="Proteomes" id="UP000653275"/>
    </source>
</evidence>